<feature type="non-terminal residue" evidence="2">
    <location>
        <position position="62"/>
    </location>
</feature>
<dbReference type="AlphaFoldDB" id="A0A8S3CPR5"/>
<organism evidence="2 3">
    <name type="scientific">Rotaria magnacalcarata</name>
    <dbReference type="NCBI Taxonomy" id="392030"/>
    <lineage>
        <taxon>Eukaryota</taxon>
        <taxon>Metazoa</taxon>
        <taxon>Spiralia</taxon>
        <taxon>Gnathifera</taxon>
        <taxon>Rotifera</taxon>
        <taxon>Eurotatoria</taxon>
        <taxon>Bdelloidea</taxon>
        <taxon>Philodinida</taxon>
        <taxon>Philodinidae</taxon>
        <taxon>Rotaria</taxon>
    </lineage>
</organism>
<gene>
    <name evidence="2" type="ORF">GIL414_LOCUS53567</name>
</gene>
<evidence type="ECO:0000313" key="2">
    <source>
        <dbReference type="EMBL" id="CAF4936106.1"/>
    </source>
</evidence>
<accession>A0A8S3CPR5</accession>
<evidence type="ECO:0000313" key="3">
    <source>
        <dbReference type="Proteomes" id="UP000681720"/>
    </source>
</evidence>
<comment type="caution">
    <text evidence="2">The sequence shown here is derived from an EMBL/GenBank/DDBJ whole genome shotgun (WGS) entry which is preliminary data.</text>
</comment>
<evidence type="ECO:0000256" key="1">
    <source>
        <dbReference type="SAM" id="MobiDB-lite"/>
    </source>
</evidence>
<dbReference type="EMBL" id="CAJOBJ010185960">
    <property type="protein sequence ID" value="CAF4936106.1"/>
    <property type="molecule type" value="Genomic_DNA"/>
</dbReference>
<dbReference type="Proteomes" id="UP000681720">
    <property type="component" value="Unassembled WGS sequence"/>
</dbReference>
<feature type="region of interest" description="Disordered" evidence="1">
    <location>
        <begin position="1"/>
        <end position="22"/>
    </location>
</feature>
<proteinExistence type="predicted"/>
<sequence length="62" mass="7419">QYNLLKRALTEEDRRKHSQQTLTKEPSWTSLYSPNLQMAQYAHHQQHYLSAQPSHRLLAYKP</sequence>
<reference evidence="2" key="1">
    <citation type="submission" date="2021-02" db="EMBL/GenBank/DDBJ databases">
        <authorList>
            <person name="Nowell W R."/>
        </authorList>
    </citation>
    <scope>NUCLEOTIDE SEQUENCE</scope>
</reference>
<name>A0A8S3CPR5_9BILA</name>
<protein>
    <submittedName>
        <fullName evidence="2">Uncharacterized protein</fullName>
    </submittedName>
</protein>
<feature type="non-terminal residue" evidence="2">
    <location>
        <position position="1"/>
    </location>
</feature>